<accession>A0A0D2GIJ7</accession>
<comment type="caution">
    <text evidence="2">The sequence shown here is derived from an EMBL/GenBank/DDBJ whole genome shotgun (WGS) entry which is preliminary data.</text>
</comment>
<dbReference type="InterPro" id="IPR025877">
    <property type="entry name" value="MobA-like_NTP_Trfase"/>
</dbReference>
<name>A0A0D2GIJ7_9BACT</name>
<reference evidence="2 3" key="1">
    <citation type="submission" date="2013-11" db="EMBL/GenBank/DDBJ databases">
        <title>Metagenomic analysis of a methanogenic consortium involved in long chain n-alkane degradation.</title>
        <authorList>
            <person name="Davidova I.A."/>
            <person name="Callaghan A.V."/>
            <person name="Wawrik B."/>
            <person name="Pruitt S."/>
            <person name="Marks C."/>
            <person name="Duncan K.E."/>
            <person name="Suflita J.M."/>
        </authorList>
    </citation>
    <scope>NUCLEOTIDE SEQUENCE [LARGE SCALE GENOMIC DNA]</scope>
    <source>
        <strain evidence="2 3">SPR</strain>
    </source>
</reference>
<dbReference type="Pfam" id="PF12804">
    <property type="entry name" value="NTP_transf_3"/>
    <property type="match status" value="1"/>
</dbReference>
<dbReference type="InParanoid" id="A0A0D2GIJ7"/>
<dbReference type="STRING" id="1429043.X474_07970"/>
<dbReference type="EMBL" id="AZAC01000010">
    <property type="protein sequence ID" value="KIX14637.1"/>
    <property type="molecule type" value="Genomic_DNA"/>
</dbReference>
<feature type="domain" description="MobA-like NTP transferase" evidence="1">
    <location>
        <begin position="21"/>
        <end position="183"/>
    </location>
</feature>
<gene>
    <name evidence="2" type="ORF">X474_07970</name>
</gene>
<dbReference type="PANTHER" id="PTHR43777">
    <property type="entry name" value="MOLYBDENUM COFACTOR CYTIDYLYLTRANSFERASE"/>
    <property type="match status" value="1"/>
</dbReference>
<evidence type="ECO:0000259" key="1">
    <source>
        <dbReference type="Pfam" id="PF12804"/>
    </source>
</evidence>
<evidence type="ECO:0000313" key="2">
    <source>
        <dbReference type="EMBL" id="KIX14637.1"/>
    </source>
</evidence>
<dbReference type="CDD" id="cd04182">
    <property type="entry name" value="GT_2_like_f"/>
    <property type="match status" value="1"/>
</dbReference>
<dbReference type="InterPro" id="IPR029044">
    <property type="entry name" value="Nucleotide-diphossugar_trans"/>
</dbReference>
<organism evidence="2 3">
    <name type="scientific">Dethiosulfatarculus sandiegensis</name>
    <dbReference type="NCBI Taxonomy" id="1429043"/>
    <lineage>
        <taxon>Bacteria</taxon>
        <taxon>Pseudomonadati</taxon>
        <taxon>Thermodesulfobacteriota</taxon>
        <taxon>Desulfarculia</taxon>
        <taxon>Desulfarculales</taxon>
        <taxon>Desulfarculaceae</taxon>
        <taxon>Dethiosulfatarculus</taxon>
    </lineage>
</organism>
<keyword evidence="3" id="KW-1185">Reference proteome</keyword>
<dbReference type="RefSeq" id="WP_044347780.1">
    <property type="nucleotide sequence ID" value="NZ_AZAC01000010.1"/>
</dbReference>
<protein>
    <recommendedName>
        <fullName evidence="1">MobA-like NTP transferase domain-containing protein</fullName>
    </recommendedName>
</protein>
<proteinExistence type="predicted"/>
<dbReference type="SUPFAM" id="SSF53448">
    <property type="entry name" value="Nucleotide-diphospho-sugar transferases"/>
    <property type="match status" value="1"/>
</dbReference>
<dbReference type="GO" id="GO:0016779">
    <property type="term" value="F:nucleotidyltransferase activity"/>
    <property type="evidence" value="ECO:0007669"/>
    <property type="project" value="UniProtKB-ARBA"/>
</dbReference>
<dbReference type="PATRIC" id="fig|1429043.3.peg.1685"/>
<dbReference type="PANTHER" id="PTHR43777:SF1">
    <property type="entry name" value="MOLYBDENUM COFACTOR CYTIDYLYLTRANSFERASE"/>
    <property type="match status" value="1"/>
</dbReference>
<dbReference type="OrthoDB" id="9779263at2"/>
<sequence length="221" mass="23582">MTATSSNISNLHSQRLNASLAVILAAGEGRRFGSRKQFSLLRGKPLLSYSIQAAKISGLGKVMVVGGEPLPDAARLAADMGATDFVLNKNPEKGMGRSLALAAARAREMKVKCLVVLLADMPLVDPLVVAGVCEKTWQTNCGLAAAQVGTKWCHPVGFMAWHFSTLAACCRDKGARDLVKAHQDELGLVQAAGESIWDIDSQADLARAESYLAARELECFK</sequence>
<dbReference type="Proteomes" id="UP000032233">
    <property type="component" value="Unassembled WGS sequence"/>
</dbReference>
<evidence type="ECO:0000313" key="3">
    <source>
        <dbReference type="Proteomes" id="UP000032233"/>
    </source>
</evidence>
<dbReference type="AlphaFoldDB" id="A0A0D2GIJ7"/>
<dbReference type="Gene3D" id="3.90.550.10">
    <property type="entry name" value="Spore Coat Polysaccharide Biosynthesis Protein SpsA, Chain A"/>
    <property type="match status" value="1"/>
</dbReference>